<feature type="region of interest" description="Disordered" evidence="1">
    <location>
        <begin position="1"/>
        <end position="26"/>
    </location>
</feature>
<name>A6DIL7_9BACT</name>
<evidence type="ECO:0000313" key="4">
    <source>
        <dbReference type="Proteomes" id="UP000004947"/>
    </source>
</evidence>
<evidence type="ECO:0000256" key="1">
    <source>
        <dbReference type="SAM" id="MobiDB-lite"/>
    </source>
</evidence>
<organism evidence="3 4">
    <name type="scientific">Lentisphaera araneosa HTCC2155</name>
    <dbReference type="NCBI Taxonomy" id="313628"/>
    <lineage>
        <taxon>Bacteria</taxon>
        <taxon>Pseudomonadati</taxon>
        <taxon>Lentisphaerota</taxon>
        <taxon>Lentisphaeria</taxon>
        <taxon>Lentisphaerales</taxon>
        <taxon>Lentisphaeraceae</taxon>
        <taxon>Lentisphaera</taxon>
    </lineage>
</organism>
<keyword evidence="2" id="KW-0472">Membrane</keyword>
<reference evidence="3 4" key="1">
    <citation type="journal article" date="2010" name="J. Bacteriol.">
        <title>Genome sequence of Lentisphaera araneosa HTCC2155T, the type species of the order Lentisphaerales in the phylum Lentisphaerae.</title>
        <authorList>
            <person name="Thrash J.C."/>
            <person name="Cho J.C."/>
            <person name="Vergin K.L."/>
            <person name="Morris R.M."/>
            <person name="Giovannoni S.J."/>
        </authorList>
    </citation>
    <scope>NUCLEOTIDE SEQUENCE [LARGE SCALE GENOMIC DNA]</scope>
    <source>
        <strain evidence="3 4">HTCC2155</strain>
    </source>
</reference>
<dbReference type="EMBL" id="ABCK01000005">
    <property type="protein sequence ID" value="EDM28303.1"/>
    <property type="molecule type" value="Genomic_DNA"/>
</dbReference>
<keyword evidence="4" id="KW-1185">Reference proteome</keyword>
<sequence>MDYHAEEKPSTESTLQQRKEQAKKDFMNMSSAQQAKILRQHNPEALAKIDREIAAKEVRFKKISRVFTFLLVAVIFYILILK</sequence>
<proteinExistence type="predicted"/>
<feature type="compositionally biased region" description="Basic and acidic residues" evidence="1">
    <location>
        <begin position="1"/>
        <end position="10"/>
    </location>
</feature>
<keyword evidence="2" id="KW-0812">Transmembrane</keyword>
<accession>A6DIL7</accession>
<keyword evidence="2" id="KW-1133">Transmembrane helix</keyword>
<evidence type="ECO:0000313" key="3">
    <source>
        <dbReference type="EMBL" id="EDM28303.1"/>
    </source>
</evidence>
<gene>
    <name evidence="3" type="ORF">LNTAR_10321</name>
</gene>
<dbReference type="RefSeq" id="WP_007277746.1">
    <property type="nucleotide sequence ID" value="NZ_ABCK01000005.1"/>
</dbReference>
<dbReference type="AlphaFoldDB" id="A6DIL7"/>
<dbReference type="Proteomes" id="UP000004947">
    <property type="component" value="Unassembled WGS sequence"/>
</dbReference>
<feature type="compositionally biased region" description="Basic and acidic residues" evidence="1">
    <location>
        <begin position="17"/>
        <end position="26"/>
    </location>
</feature>
<feature type="transmembrane region" description="Helical" evidence="2">
    <location>
        <begin position="63"/>
        <end position="80"/>
    </location>
</feature>
<evidence type="ECO:0000256" key="2">
    <source>
        <dbReference type="SAM" id="Phobius"/>
    </source>
</evidence>
<comment type="caution">
    <text evidence="3">The sequence shown here is derived from an EMBL/GenBank/DDBJ whole genome shotgun (WGS) entry which is preliminary data.</text>
</comment>
<protein>
    <submittedName>
        <fullName evidence="3">Uncharacterized protein</fullName>
    </submittedName>
</protein>